<feature type="compositionally biased region" description="Polar residues" evidence="1">
    <location>
        <begin position="770"/>
        <end position="782"/>
    </location>
</feature>
<feature type="compositionally biased region" description="Acidic residues" evidence="1">
    <location>
        <begin position="496"/>
        <end position="507"/>
    </location>
</feature>
<organism evidence="2">
    <name type="scientific">Thecaphora frezii</name>
    <dbReference type="NCBI Taxonomy" id="1269715"/>
    <lineage>
        <taxon>Eukaryota</taxon>
        <taxon>Fungi</taxon>
        <taxon>Dikarya</taxon>
        <taxon>Basidiomycota</taxon>
        <taxon>Ustilaginomycotina</taxon>
        <taxon>Ustilaginomycetes</taxon>
        <taxon>Urocystidales</taxon>
        <taxon>Glomosporiaceae</taxon>
        <taxon>Thecaphora</taxon>
    </lineage>
</organism>
<feature type="region of interest" description="Disordered" evidence="1">
    <location>
        <begin position="1"/>
        <end position="160"/>
    </location>
</feature>
<feature type="compositionally biased region" description="Basic and acidic residues" evidence="1">
    <location>
        <begin position="135"/>
        <end position="150"/>
    </location>
</feature>
<accession>A0A8T9N1C9</accession>
<evidence type="ECO:0008006" key="3">
    <source>
        <dbReference type="Google" id="ProtNLM"/>
    </source>
</evidence>
<feature type="region of interest" description="Disordered" evidence="1">
    <location>
        <begin position="250"/>
        <end position="329"/>
    </location>
</feature>
<feature type="compositionally biased region" description="Acidic residues" evidence="1">
    <location>
        <begin position="530"/>
        <end position="542"/>
    </location>
</feature>
<feature type="region of interest" description="Disordered" evidence="1">
    <location>
        <begin position="819"/>
        <end position="847"/>
    </location>
</feature>
<evidence type="ECO:0000256" key="1">
    <source>
        <dbReference type="SAM" id="MobiDB-lite"/>
    </source>
</evidence>
<reference evidence="2" key="1">
    <citation type="submission" date="2021-12" db="EMBL/GenBank/DDBJ databases">
        <authorList>
            <person name="Beltramo D.M."/>
            <person name="Soria N.W."/>
        </authorList>
    </citation>
    <scope>NUCLEOTIDE SEQUENCE</scope>
</reference>
<protein>
    <recommendedName>
        <fullName evidence="3">Zinc-finger domain-containing protein</fullName>
    </recommendedName>
</protein>
<name>A0A8T9N1C9_9BASI</name>
<feature type="compositionally biased region" description="Acidic residues" evidence="1">
    <location>
        <begin position="583"/>
        <end position="593"/>
    </location>
</feature>
<dbReference type="EMBL" id="OM056811">
    <property type="protein sequence ID" value="UOP57140.1"/>
    <property type="molecule type" value="mRNA"/>
</dbReference>
<sequence length="933" mass="102774">MASSAAAGSQPPANKNNELSELSDVGTPPLTATKTPPPPKKRPAPVPSASSAAPLKKSKQASSSTSSGTLNSTNGQSLQQRTLASLFAQSEPKPASVKAHSKAPSNVKPMPSSADASAKPLPNENSNEAQAAARIQEKKKVTEGSDEAAKAKAAPANDRPLCHQHRHHCASSLLQCTFIRNGSRCPLRYCHYSLKNVYEQDPASIEKSGRLMIDETQHCPPQEAKYAWKCPRCRNRCACSACRKKLTPSHPGGVTELGWNEANKPAKDSAVAAQAAKQAPKDKEKDKGKAKSSAEEIMTPPPSSPKASATELPAAVRPKPPQPRVLKAPVPVPAPSLEIIETRLPHENLRARMWLYESFVRFDKIGLPRSELNHLDRFESWSHTRVREMFSTLLRFLAGLQSIEKGQPTRHTTKAVTAFRKYGHDLSRGEPWTASREMLARFGLDVPELPYVEHPLSLELENRATSPPAPRETRNRAAKNHKPVNYASQLGMLKDWEEEFGEGDDNEREAKVAVSSRKGAKRGAKRLASDSDDDDLTEAETEGDSRAPSPELGRRNSRRQANAQQQTKPNGSSSKSRRSSVEAEPETVDDAPDMETKIALLSSMIDAALMTDELAEELKLAPDEIVALERQYRADVAVAEKEMAEQTAELNKRAPSLIAPEFQAWKAEKAELEKENKWRRLDMKVCHDIQVNAHALRTGPIGYDLDGREYWHLREYQDRMPRFTEGRYSWCLIVLGPPFPAAPAKPAETDPASAVDMGAKPDETAVTKVTHASSDANATTGFSKPASLTIEKEPTPSSKRQGKPSKEIFIDIPFSSSYKKALHNPSSPSPSTTKAKAETGRATAKANDGSVCMGTNDPVVIASLIAYVRYRCDQINYLEDKELLHRQHAADGATEEVEVREEQARRKDQVMRLCKRLHAAREYFAWHREEVIL</sequence>
<proteinExistence type="evidence at transcript level"/>
<feature type="compositionally biased region" description="Low complexity" evidence="1">
    <location>
        <begin position="268"/>
        <end position="278"/>
    </location>
</feature>
<feature type="compositionally biased region" description="Polar residues" evidence="1">
    <location>
        <begin position="11"/>
        <end position="20"/>
    </location>
</feature>
<feature type="compositionally biased region" description="Basic and acidic residues" evidence="1">
    <location>
        <begin position="279"/>
        <end position="294"/>
    </location>
</feature>
<feature type="region of interest" description="Disordered" evidence="1">
    <location>
        <begin position="460"/>
        <end position="594"/>
    </location>
</feature>
<evidence type="ECO:0000313" key="2">
    <source>
        <dbReference type="EMBL" id="UOP57140.1"/>
    </source>
</evidence>
<feature type="compositionally biased region" description="Low complexity" evidence="1">
    <location>
        <begin position="47"/>
        <end position="77"/>
    </location>
</feature>
<feature type="region of interest" description="Disordered" evidence="1">
    <location>
        <begin position="770"/>
        <end position="806"/>
    </location>
</feature>
<dbReference type="AlphaFoldDB" id="A0A8T9N1C9"/>